<reference evidence="2 3" key="1">
    <citation type="submission" date="2019-03" db="EMBL/GenBank/DDBJ databases">
        <title>Diversity of the mouse oral microbiome.</title>
        <authorList>
            <person name="Joseph S."/>
            <person name="Aduse-Opoku J."/>
            <person name="Curtis M."/>
            <person name="Wade W."/>
            <person name="Hashim A."/>
        </authorList>
    </citation>
    <scope>NUCLEOTIDE SEQUENCE [LARGE SCALE GENOMIC DNA]</scope>
    <source>
        <strain evidence="2 3">P2318</strain>
    </source>
</reference>
<feature type="domain" description="Polysaccharide pyruvyl transferase" evidence="1">
    <location>
        <begin position="13"/>
        <end position="330"/>
    </location>
</feature>
<evidence type="ECO:0000259" key="1">
    <source>
        <dbReference type="Pfam" id="PF04230"/>
    </source>
</evidence>
<sequence length="393" mass="45528">MKIAILTQPLHINYGGILQAFAVQKILKDMGHEVITLDIPCKDAESKISLYVRIKLFIATLLLFLLNRLKAQNIVWPYNTRKRNRKLINHSMRFFINRIIKLSPVIDTESNLKRYIKEKNVDVCVVGSDQVWRPMYSPNINWYFLNFLPDDANIKRIALSASFGTSDWEFSEELTDYLRPFAKKFDAISVREMSGVGLCQKYLDVTAIQLIDPTMMLTPNDYAELVNMDRHNTYSMQGSIFSYVLDETEEKQMLIDCVSGILQLSVQTLKIENNKYGPYASRKKALKHIPQPVSQWLRGFQETEFVVTDSFHGTVFSILHHRPFVVVANKTRGLARIETLLNIFDLEDRLIEETTTNCSKEWLLGGIQWDKVDVILKEKREIFKSFIDSTLNN</sequence>
<keyword evidence="2" id="KW-0808">Transferase</keyword>
<proteinExistence type="predicted"/>
<evidence type="ECO:0000313" key="2">
    <source>
        <dbReference type="EMBL" id="TFU52715.1"/>
    </source>
</evidence>
<evidence type="ECO:0000313" key="3">
    <source>
        <dbReference type="Proteomes" id="UP000298073"/>
    </source>
</evidence>
<dbReference type="RefSeq" id="WP_135035021.1">
    <property type="nucleotide sequence ID" value="NZ_CABIXU010000004.1"/>
</dbReference>
<dbReference type="Proteomes" id="UP000298073">
    <property type="component" value="Unassembled WGS sequence"/>
</dbReference>
<gene>
    <name evidence="2" type="ORF">E4T97_01280</name>
</gene>
<name>A0A7K3MN25_9BACE</name>
<dbReference type="EMBL" id="SPPV01000002">
    <property type="protein sequence ID" value="TFU52715.1"/>
    <property type="molecule type" value="Genomic_DNA"/>
</dbReference>
<dbReference type="InterPro" id="IPR007345">
    <property type="entry name" value="Polysacch_pyruvyl_Trfase"/>
</dbReference>
<dbReference type="Pfam" id="PF04230">
    <property type="entry name" value="PS_pyruv_trans"/>
    <property type="match status" value="1"/>
</dbReference>
<protein>
    <submittedName>
        <fullName evidence="2">Polysaccharide pyruvyl transferase family protein</fullName>
    </submittedName>
</protein>
<dbReference type="GO" id="GO:0016740">
    <property type="term" value="F:transferase activity"/>
    <property type="evidence" value="ECO:0007669"/>
    <property type="project" value="UniProtKB-KW"/>
</dbReference>
<accession>A0A7K3MN25</accession>
<dbReference type="OrthoDB" id="9799278at2"/>
<dbReference type="AlphaFoldDB" id="A0A7K3MN25"/>
<comment type="caution">
    <text evidence="2">The sequence shown here is derived from an EMBL/GenBank/DDBJ whole genome shotgun (WGS) entry which is preliminary data.</text>
</comment>
<organism evidence="2 3">
    <name type="scientific">Bacteroides acidifaciens</name>
    <dbReference type="NCBI Taxonomy" id="85831"/>
    <lineage>
        <taxon>Bacteria</taxon>
        <taxon>Pseudomonadati</taxon>
        <taxon>Bacteroidota</taxon>
        <taxon>Bacteroidia</taxon>
        <taxon>Bacteroidales</taxon>
        <taxon>Bacteroidaceae</taxon>
        <taxon>Bacteroides</taxon>
    </lineage>
</organism>